<accession>A0ACB6Z7W4</accession>
<dbReference type="EMBL" id="MU118092">
    <property type="protein sequence ID" value="KAF9645383.1"/>
    <property type="molecule type" value="Genomic_DNA"/>
</dbReference>
<evidence type="ECO:0000313" key="1">
    <source>
        <dbReference type="EMBL" id="KAF9645383.1"/>
    </source>
</evidence>
<organism evidence="1 2">
    <name type="scientific">Thelephora ganbajun</name>
    <name type="common">Ganba fungus</name>
    <dbReference type="NCBI Taxonomy" id="370292"/>
    <lineage>
        <taxon>Eukaryota</taxon>
        <taxon>Fungi</taxon>
        <taxon>Dikarya</taxon>
        <taxon>Basidiomycota</taxon>
        <taxon>Agaricomycotina</taxon>
        <taxon>Agaricomycetes</taxon>
        <taxon>Thelephorales</taxon>
        <taxon>Thelephoraceae</taxon>
        <taxon>Thelephora</taxon>
    </lineage>
</organism>
<proteinExistence type="predicted"/>
<reference evidence="1" key="1">
    <citation type="submission" date="2019-10" db="EMBL/GenBank/DDBJ databases">
        <authorList>
            <consortium name="DOE Joint Genome Institute"/>
            <person name="Kuo A."/>
            <person name="Miyauchi S."/>
            <person name="Kiss E."/>
            <person name="Drula E."/>
            <person name="Kohler A."/>
            <person name="Sanchez-Garcia M."/>
            <person name="Andreopoulos B."/>
            <person name="Barry K.W."/>
            <person name="Bonito G."/>
            <person name="Buee M."/>
            <person name="Carver A."/>
            <person name="Chen C."/>
            <person name="Cichocki N."/>
            <person name="Clum A."/>
            <person name="Culley D."/>
            <person name="Crous P.W."/>
            <person name="Fauchery L."/>
            <person name="Girlanda M."/>
            <person name="Hayes R."/>
            <person name="Keri Z."/>
            <person name="Labutti K."/>
            <person name="Lipzen A."/>
            <person name="Lombard V."/>
            <person name="Magnuson J."/>
            <person name="Maillard F."/>
            <person name="Morin E."/>
            <person name="Murat C."/>
            <person name="Nolan M."/>
            <person name="Ohm R."/>
            <person name="Pangilinan J."/>
            <person name="Pereira M."/>
            <person name="Perotto S."/>
            <person name="Peter M."/>
            <person name="Riley R."/>
            <person name="Sitrit Y."/>
            <person name="Stielow B."/>
            <person name="Szollosi G."/>
            <person name="Zifcakova L."/>
            <person name="Stursova M."/>
            <person name="Spatafora J.W."/>
            <person name="Tedersoo L."/>
            <person name="Vaario L.-M."/>
            <person name="Yamada A."/>
            <person name="Yan M."/>
            <person name="Wang P."/>
            <person name="Xu J."/>
            <person name="Bruns T."/>
            <person name="Baldrian P."/>
            <person name="Vilgalys R."/>
            <person name="Henrissat B."/>
            <person name="Grigoriev I.V."/>
            <person name="Hibbett D."/>
            <person name="Nagy L.G."/>
            <person name="Martin F.M."/>
        </authorList>
    </citation>
    <scope>NUCLEOTIDE SEQUENCE</scope>
    <source>
        <strain evidence="1">P2</strain>
    </source>
</reference>
<name>A0ACB6Z7W4_THEGA</name>
<sequence>MVNYSNHDGDGDPGAPEVIPGEARSRFYEAYKRQSNRFDKELKEYNKELNITLLFSALFAVVASTFLRLEQSTHLLHTWDNPQAASTITTIVSCSLAASLFVAFLAILAKRSLKRYAVMDLNAIALSTGRYRPPGALRSNLPWMFGFLIEALSLMLQAALLVITYVLADHLWSQDKGAVSITVAGAEILCIVLIITSTIAPAFLNMFGGGLANGIRKAVHAFTSAKPSGNDFKSRTTPKRQPSTFSTSDEKSENIEVILSQDIPIMFKKQEIDWSGFVSDSLSIAWMFDRTLDSDKVTVILDFIPDVVWHSGISNIPVATIFQIFEKCFSYSDGNAALIPRLRDRAYASGRALVHLTIQRKCIGDEACDPLKEFRGTQRSYSWRSYDKDLDSILSLVDRLLGNSQPINWSGYKFTESHQRWLSHILLYRAWDHLCYSPKLPDDVEAFVTLALSTEDTYPAVVTDCLFIISLLIGLPLHVDDLAATDKSPENEALLGKIYNKLESTFKNHVVQEFDRSCDAMRLIAPVEDNTVCQNSYNLFRAILASSFDKEDIWKASRFAVHGAYKWDRFLPWVQDPNDLIKFLAHHFSVQAKGEDDIAGEPIQDTLRALAYASGEVTIEALKKFDPTDKLFIDGVRKAFENDRPFQTRKAALFLMPIVQDKWFNDSLGEDVLPDEQKAEFCKNWASAVDGIEHTYDVKKATSSTLFSMLNSSKWRSHIAEDKWKLMEWFTVLPEESKPLNACKKNPEILPWLKSKVENPTEGEGKNSAKANQGLMKLWLAILWSDYVNLPEDVRDQVLETTKVVISKVRHDVNFVMVVIEAEKERYQTELKEYPLWSIDEKASTLRTKVDNLNSNMEKFLEAVGETKPF</sequence>
<reference evidence="1" key="2">
    <citation type="journal article" date="2020" name="Nat. Commun.">
        <title>Large-scale genome sequencing of mycorrhizal fungi provides insights into the early evolution of symbiotic traits.</title>
        <authorList>
            <person name="Miyauchi S."/>
            <person name="Kiss E."/>
            <person name="Kuo A."/>
            <person name="Drula E."/>
            <person name="Kohler A."/>
            <person name="Sanchez-Garcia M."/>
            <person name="Morin E."/>
            <person name="Andreopoulos B."/>
            <person name="Barry K.W."/>
            <person name="Bonito G."/>
            <person name="Buee M."/>
            <person name="Carver A."/>
            <person name="Chen C."/>
            <person name="Cichocki N."/>
            <person name="Clum A."/>
            <person name="Culley D."/>
            <person name="Crous P.W."/>
            <person name="Fauchery L."/>
            <person name="Girlanda M."/>
            <person name="Hayes R.D."/>
            <person name="Keri Z."/>
            <person name="LaButti K."/>
            <person name="Lipzen A."/>
            <person name="Lombard V."/>
            <person name="Magnuson J."/>
            <person name="Maillard F."/>
            <person name="Murat C."/>
            <person name="Nolan M."/>
            <person name="Ohm R.A."/>
            <person name="Pangilinan J."/>
            <person name="Pereira M.F."/>
            <person name="Perotto S."/>
            <person name="Peter M."/>
            <person name="Pfister S."/>
            <person name="Riley R."/>
            <person name="Sitrit Y."/>
            <person name="Stielow J.B."/>
            <person name="Szollosi G."/>
            <person name="Zifcakova L."/>
            <person name="Stursova M."/>
            <person name="Spatafora J.W."/>
            <person name="Tedersoo L."/>
            <person name="Vaario L.M."/>
            <person name="Yamada A."/>
            <person name="Yan M."/>
            <person name="Wang P."/>
            <person name="Xu J."/>
            <person name="Bruns T."/>
            <person name="Baldrian P."/>
            <person name="Vilgalys R."/>
            <person name="Dunand C."/>
            <person name="Henrissat B."/>
            <person name="Grigoriev I.V."/>
            <person name="Hibbett D."/>
            <person name="Nagy L.G."/>
            <person name="Martin F.M."/>
        </authorList>
    </citation>
    <scope>NUCLEOTIDE SEQUENCE</scope>
    <source>
        <strain evidence="1">P2</strain>
    </source>
</reference>
<protein>
    <submittedName>
        <fullName evidence="1">Uncharacterized protein</fullName>
    </submittedName>
</protein>
<keyword evidence="2" id="KW-1185">Reference proteome</keyword>
<comment type="caution">
    <text evidence="1">The sequence shown here is derived from an EMBL/GenBank/DDBJ whole genome shotgun (WGS) entry which is preliminary data.</text>
</comment>
<gene>
    <name evidence="1" type="ORF">BDM02DRAFT_3120280</name>
</gene>
<evidence type="ECO:0000313" key="2">
    <source>
        <dbReference type="Proteomes" id="UP000886501"/>
    </source>
</evidence>
<dbReference type="Proteomes" id="UP000886501">
    <property type="component" value="Unassembled WGS sequence"/>
</dbReference>